<reference evidence="1 2" key="1">
    <citation type="journal article" date="2021" name="Elife">
        <title>Chloroplast acquisition without the gene transfer in kleptoplastic sea slugs, Plakobranchus ocellatus.</title>
        <authorList>
            <person name="Maeda T."/>
            <person name="Takahashi S."/>
            <person name="Yoshida T."/>
            <person name="Shimamura S."/>
            <person name="Takaki Y."/>
            <person name="Nagai Y."/>
            <person name="Toyoda A."/>
            <person name="Suzuki Y."/>
            <person name="Arimoto A."/>
            <person name="Ishii H."/>
            <person name="Satoh N."/>
            <person name="Nishiyama T."/>
            <person name="Hasebe M."/>
            <person name="Maruyama T."/>
            <person name="Minagawa J."/>
            <person name="Obokata J."/>
            <person name="Shigenobu S."/>
        </authorList>
    </citation>
    <scope>NUCLEOTIDE SEQUENCE [LARGE SCALE GENOMIC DNA]</scope>
</reference>
<accession>A0AAV4AFR0</accession>
<sequence length="75" mass="8682">MFVFAEHEGEEDFGKRGRSQRRIVFNEGMYLLLNLTTPCRNVGYIQGRRLYFGPILRKSGTFAREGLPGEVLDRD</sequence>
<protein>
    <submittedName>
        <fullName evidence="1">Uncharacterized protein</fullName>
    </submittedName>
</protein>
<evidence type="ECO:0000313" key="1">
    <source>
        <dbReference type="EMBL" id="GFO05867.1"/>
    </source>
</evidence>
<name>A0AAV4AFR0_9GAST</name>
<dbReference type="Proteomes" id="UP000735302">
    <property type="component" value="Unassembled WGS sequence"/>
</dbReference>
<comment type="caution">
    <text evidence="1">The sequence shown here is derived from an EMBL/GenBank/DDBJ whole genome shotgun (WGS) entry which is preliminary data.</text>
</comment>
<proteinExistence type="predicted"/>
<organism evidence="1 2">
    <name type="scientific">Plakobranchus ocellatus</name>
    <dbReference type="NCBI Taxonomy" id="259542"/>
    <lineage>
        <taxon>Eukaryota</taxon>
        <taxon>Metazoa</taxon>
        <taxon>Spiralia</taxon>
        <taxon>Lophotrochozoa</taxon>
        <taxon>Mollusca</taxon>
        <taxon>Gastropoda</taxon>
        <taxon>Heterobranchia</taxon>
        <taxon>Euthyneura</taxon>
        <taxon>Panpulmonata</taxon>
        <taxon>Sacoglossa</taxon>
        <taxon>Placobranchoidea</taxon>
        <taxon>Plakobranchidae</taxon>
        <taxon>Plakobranchus</taxon>
    </lineage>
</organism>
<dbReference type="EMBL" id="BLXT01003754">
    <property type="protein sequence ID" value="GFO05867.1"/>
    <property type="molecule type" value="Genomic_DNA"/>
</dbReference>
<evidence type="ECO:0000313" key="2">
    <source>
        <dbReference type="Proteomes" id="UP000735302"/>
    </source>
</evidence>
<gene>
    <name evidence="1" type="ORF">PoB_003237200</name>
</gene>
<keyword evidence="2" id="KW-1185">Reference proteome</keyword>
<dbReference type="AlphaFoldDB" id="A0AAV4AFR0"/>